<keyword evidence="1" id="KW-0732">Signal</keyword>
<feature type="signal peptide" evidence="1">
    <location>
        <begin position="1"/>
        <end position="16"/>
    </location>
</feature>
<evidence type="ECO:0000256" key="1">
    <source>
        <dbReference type="SAM" id="SignalP"/>
    </source>
</evidence>
<feature type="chain" id="PRO_5004276164" description="Leucine Rich repeat-containing domain protein" evidence="1">
    <location>
        <begin position="17"/>
        <end position="206"/>
    </location>
</feature>
<dbReference type="PANTHER" id="PTHR39385:SF2">
    <property type="entry name" value="SLIT-LIKE 3 PROTEIN"/>
    <property type="match status" value="1"/>
</dbReference>
<dbReference type="InterPro" id="IPR032675">
    <property type="entry name" value="LRR_dom_sf"/>
</dbReference>
<dbReference type="AlphaFoldDB" id="Q6JBJ4"/>
<sequence length="206" mass="24590">MRNHLLLPLLVACAYGYVFECLDKCECDTDDEVIHCHNGDRTEINLPQGRLRGFPVIGLTYNNIWKLPDETTLLNKFPDLKVVDVERNFNFDCDSLKNYEEIKIISDCFKNITEIERVPRIFRPTPECDIGCQAERHYAKLHEYVLHLWEILKQKYRNFNLDETLQQVREFFMEIINRVNQFGTNVQTNFKKKYDGEHPKYRHSNR</sequence>
<dbReference type="Gene3D" id="3.80.10.10">
    <property type="entry name" value="Ribonuclease Inhibitor"/>
    <property type="match status" value="1"/>
</dbReference>
<proteinExistence type="evidence at transcript level"/>
<reference evidence="2" key="1">
    <citation type="journal article" date="2007" name="Int. J. Parasitol.">
        <title>Differential gene expression in hypobiosis-induced and non-induced third-stage larvae of the bovine lungworm Dictyocaulus viviparus.</title>
        <authorList>
            <person name="Strube C."/>
            <person name="Schnieder T."/>
            <person name="von Samson-Himmelstjerna G."/>
        </authorList>
    </citation>
    <scope>NUCLEOTIDE SEQUENCE</scope>
</reference>
<protein>
    <recommendedName>
        <fullName evidence="3">Leucine Rich repeat-containing domain protein</fullName>
    </recommendedName>
</protein>
<evidence type="ECO:0008006" key="3">
    <source>
        <dbReference type="Google" id="ProtNLM"/>
    </source>
</evidence>
<dbReference type="EMBL" id="AY533126">
    <property type="protein sequence ID" value="AAT02161.1"/>
    <property type="molecule type" value="mRNA"/>
</dbReference>
<organism evidence="2">
    <name type="scientific">Dictyocaulus viviparus</name>
    <name type="common">Bovine lungworm</name>
    <dbReference type="NCBI Taxonomy" id="29172"/>
    <lineage>
        <taxon>Eukaryota</taxon>
        <taxon>Metazoa</taxon>
        <taxon>Ecdysozoa</taxon>
        <taxon>Nematoda</taxon>
        <taxon>Chromadorea</taxon>
        <taxon>Rhabditida</taxon>
        <taxon>Rhabditina</taxon>
        <taxon>Rhabditomorpha</taxon>
        <taxon>Strongyloidea</taxon>
        <taxon>Metastrongylidae</taxon>
        <taxon>Dictyocaulus</taxon>
    </lineage>
</organism>
<accession>Q6JBJ4</accession>
<dbReference type="PANTHER" id="PTHR39385">
    <property type="entry name" value="PROTEIN CBG20422"/>
    <property type="match status" value="1"/>
</dbReference>
<name>Q6JBJ4_DICVI</name>
<evidence type="ECO:0000313" key="2">
    <source>
        <dbReference type="EMBL" id="AAT02161.1"/>
    </source>
</evidence>